<dbReference type="PANTHER" id="PTHR46236">
    <property type="entry name" value="TRAF-LIKE SUPERFAMILY PROTEIN"/>
    <property type="match status" value="1"/>
</dbReference>
<protein>
    <submittedName>
        <fullName evidence="1">MATH domain and coiled-coil domain-containing protein</fullName>
    </submittedName>
</protein>
<organism evidence="1">
    <name type="scientific">Noccaea caerulescens</name>
    <name type="common">Alpine penny-cress</name>
    <name type="synonym">Thlaspi caerulescens</name>
    <dbReference type="NCBI Taxonomy" id="107243"/>
    <lineage>
        <taxon>Eukaryota</taxon>
        <taxon>Viridiplantae</taxon>
        <taxon>Streptophyta</taxon>
        <taxon>Embryophyta</taxon>
        <taxon>Tracheophyta</taxon>
        <taxon>Spermatophyta</taxon>
        <taxon>Magnoliopsida</taxon>
        <taxon>eudicotyledons</taxon>
        <taxon>Gunneridae</taxon>
        <taxon>Pentapetalae</taxon>
        <taxon>rosids</taxon>
        <taxon>malvids</taxon>
        <taxon>Brassicales</taxon>
        <taxon>Brassicaceae</taxon>
        <taxon>Coluteocarpeae</taxon>
        <taxon>Noccaea</taxon>
    </lineage>
</organism>
<name>A0A1J3GWD8_NOCCA</name>
<dbReference type="AlphaFoldDB" id="A0A1J3GWD8"/>
<dbReference type="EMBL" id="GEVL01016908">
    <property type="protein sequence ID" value="JAU60433.1"/>
    <property type="molecule type" value="Transcribed_RNA"/>
</dbReference>
<evidence type="ECO:0000313" key="1">
    <source>
        <dbReference type="EMBL" id="JAU60433.1"/>
    </source>
</evidence>
<reference evidence="1" key="1">
    <citation type="submission" date="2016-07" db="EMBL/GenBank/DDBJ databases">
        <title>De novo transcriptome assembly of four accessions of the metal hyperaccumulator plant Noccaea caerulescens.</title>
        <authorList>
            <person name="Blande D."/>
            <person name="Halimaa P."/>
            <person name="Tervahauta A.I."/>
            <person name="Aarts M.G."/>
            <person name="Karenlampi S.O."/>
        </authorList>
    </citation>
    <scope>NUCLEOTIDE SEQUENCE</scope>
</reference>
<dbReference type="InterPro" id="IPR050804">
    <property type="entry name" value="MCC"/>
</dbReference>
<dbReference type="PANTHER" id="PTHR46236:SF12">
    <property type="entry name" value="MATH DOMAIN-CONTAINING PROTEIN"/>
    <property type="match status" value="1"/>
</dbReference>
<sequence length="75" mass="8331">MDLLLGLIETLSKSPQNLSVAERSSAQSQFTELTEAGFKLDWLKPNLKEVSLERKKALPDGSSVQELEDGLISWN</sequence>
<gene>
    <name evidence="1" type="ORF">LE_TR6657_c1_g1_i1_g.24389</name>
</gene>
<proteinExistence type="predicted"/>
<accession>A0A1J3GWD8</accession>